<dbReference type="Pfam" id="PF13191">
    <property type="entry name" value="AAA_16"/>
    <property type="match status" value="1"/>
</dbReference>
<dbReference type="RefSeq" id="WP_344659881.1">
    <property type="nucleotide sequence ID" value="NZ_BAAAQM010000033.1"/>
</dbReference>
<keyword evidence="5" id="KW-1185">Reference proteome</keyword>
<dbReference type="Gene3D" id="1.25.40.10">
    <property type="entry name" value="Tetratricopeptide repeat domain"/>
    <property type="match status" value="1"/>
</dbReference>
<dbReference type="InterPro" id="IPR041664">
    <property type="entry name" value="AAA_16"/>
</dbReference>
<dbReference type="PANTHER" id="PTHR16305">
    <property type="entry name" value="TESTICULAR SOLUBLE ADENYLYL CYCLASE"/>
    <property type="match status" value="1"/>
</dbReference>
<gene>
    <name evidence="4" type="ORF">GCM10009838_53640</name>
</gene>
<dbReference type="SUPFAM" id="SSF48452">
    <property type="entry name" value="TPR-like"/>
    <property type="match status" value="1"/>
</dbReference>
<dbReference type="PRINTS" id="PR00038">
    <property type="entry name" value="HTHLUXR"/>
</dbReference>
<dbReference type="CDD" id="cd06170">
    <property type="entry name" value="LuxR_C_like"/>
    <property type="match status" value="1"/>
</dbReference>
<dbReference type="Gene3D" id="1.10.10.10">
    <property type="entry name" value="Winged helix-like DNA-binding domain superfamily/Winged helix DNA-binding domain"/>
    <property type="match status" value="1"/>
</dbReference>
<accession>A0ABP5DUT5</accession>
<evidence type="ECO:0000313" key="4">
    <source>
        <dbReference type="EMBL" id="GAA1984798.1"/>
    </source>
</evidence>
<keyword evidence="1" id="KW-0547">Nucleotide-binding</keyword>
<dbReference type="SMART" id="SM00421">
    <property type="entry name" value="HTH_LUXR"/>
    <property type="match status" value="1"/>
</dbReference>
<name>A0ABP5DUT5_9ACTN</name>
<dbReference type="Proteomes" id="UP001499854">
    <property type="component" value="Unassembled WGS sequence"/>
</dbReference>
<comment type="caution">
    <text evidence="4">The sequence shown here is derived from an EMBL/GenBank/DDBJ whole genome shotgun (WGS) entry which is preliminary data.</text>
</comment>
<dbReference type="PROSITE" id="PS00622">
    <property type="entry name" value="HTH_LUXR_1"/>
    <property type="match status" value="1"/>
</dbReference>
<dbReference type="PANTHER" id="PTHR16305:SF35">
    <property type="entry name" value="TRANSCRIPTIONAL ACTIVATOR DOMAIN"/>
    <property type="match status" value="1"/>
</dbReference>
<evidence type="ECO:0000256" key="2">
    <source>
        <dbReference type="ARBA" id="ARBA00022840"/>
    </source>
</evidence>
<evidence type="ECO:0000259" key="3">
    <source>
        <dbReference type="PROSITE" id="PS50043"/>
    </source>
</evidence>
<organism evidence="4 5">
    <name type="scientific">Catenulispora subtropica</name>
    <dbReference type="NCBI Taxonomy" id="450798"/>
    <lineage>
        <taxon>Bacteria</taxon>
        <taxon>Bacillati</taxon>
        <taxon>Actinomycetota</taxon>
        <taxon>Actinomycetes</taxon>
        <taxon>Catenulisporales</taxon>
        <taxon>Catenulisporaceae</taxon>
        <taxon>Catenulispora</taxon>
    </lineage>
</organism>
<dbReference type="SUPFAM" id="SSF46894">
    <property type="entry name" value="C-terminal effector domain of the bipartite response regulators"/>
    <property type="match status" value="1"/>
</dbReference>
<dbReference type="PROSITE" id="PS50043">
    <property type="entry name" value="HTH_LUXR_2"/>
    <property type="match status" value="1"/>
</dbReference>
<reference evidence="5" key="1">
    <citation type="journal article" date="2019" name="Int. J. Syst. Evol. Microbiol.">
        <title>The Global Catalogue of Microorganisms (GCM) 10K type strain sequencing project: providing services to taxonomists for standard genome sequencing and annotation.</title>
        <authorList>
            <consortium name="The Broad Institute Genomics Platform"/>
            <consortium name="The Broad Institute Genome Sequencing Center for Infectious Disease"/>
            <person name="Wu L."/>
            <person name="Ma J."/>
        </authorList>
    </citation>
    <scope>NUCLEOTIDE SEQUENCE [LARGE SCALE GENOMIC DNA]</scope>
    <source>
        <strain evidence="5">JCM 16013</strain>
    </source>
</reference>
<evidence type="ECO:0000256" key="1">
    <source>
        <dbReference type="ARBA" id="ARBA00022741"/>
    </source>
</evidence>
<feature type="domain" description="HTH luxR-type" evidence="3">
    <location>
        <begin position="872"/>
        <end position="934"/>
    </location>
</feature>
<dbReference type="Pfam" id="PF00196">
    <property type="entry name" value="GerE"/>
    <property type="match status" value="1"/>
</dbReference>
<dbReference type="InterPro" id="IPR000792">
    <property type="entry name" value="Tscrpt_reg_LuxR_C"/>
</dbReference>
<keyword evidence="2" id="KW-0067">ATP-binding</keyword>
<dbReference type="SUPFAM" id="SSF52540">
    <property type="entry name" value="P-loop containing nucleoside triphosphate hydrolases"/>
    <property type="match status" value="1"/>
</dbReference>
<dbReference type="InterPro" id="IPR027417">
    <property type="entry name" value="P-loop_NTPase"/>
</dbReference>
<evidence type="ECO:0000313" key="5">
    <source>
        <dbReference type="Proteomes" id="UP001499854"/>
    </source>
</evidence>
<dbReference type="InterPro" id="IPR011990">
    <property type="entry name" value="TPR-like_helical_dom_sf"/>
</dbReference>
<protein>
    <submittedName>
        <fullName evidence="4">LuxR family transcriptional regulator</fullName>
    </submittedName>
</protein>
<dbReference type="EMBL" id="BAAAQM010000033">
    <property type="protein sequence ID" value="GAA1984798.1"/>
    <property type="molecule type" value="Genomic_DNA"/>
</dbReference>
<dbReference type="InterPro" id="IPR036388">
    <property type="entry name" value="WH-like_DNA-bd_sf"/>
</dbReference>
<proteinExistence type="predicted"/>
<sequence length="934" mass="98491">MQSAARPESPRTADATVYSRDAELAAVRGLFADPDAGARALVLVGEAGIGKTTLWSAGVEAARGAGWTVLTARGAPEESGLSFAGLMDLMESLPDSTLAALPQIQRAAVEAALLRAAPTTAIGPLEVGAGTLALLRGLCRERPVLVAVDDLQWLDEPTTDALWFAVRRLGSAALRILTAYRTAGVADDESYVRKYIAADDIPLEAVERLTVGPLGSEPIRQLISDRFSTVLPTGAADRIAEQTGGNPFWALEVGAALAAEPGPWRARAVAASELPIPASLSALVRRRLGNLEREVHEVLLTVAMLDQPTIALTRRVLAPAVADPDAAIDRAVAAGVVAALSGRLRVAHPLLSAAVVDATPPLARGALHRRLAAVVEDPELRARHVLRAWQGEPDAEIAAYLEAGSTSAAARGAVRSAAELAERAADCTPAGDRDDRCRRLRVAGELHLRAGDYQQARTCAEKVWRTGVEDRRRALPVLVEATWWADGRHKAEGFVAPLVANTELDTHTRAVVLALAADVGDGLGTPRAELARRSLELFDQVGDEADGAALATALLYSALADLEAGRGIAFDRMNRIGELQRELPYVVSSNRADNVIASWYKDVDDLDRSRVALHTAIAANQDLGDEPMLASLYGHLALTEIWAGRPSAARDALDRGAPLISSDAGKPVGMGAAEATLTLFSDSIGTTRPQIERLPGGGIMTASLTGLAALLDNDDEAAAEILGSALAKARQAGVHEPGRRGRFEGNLAQALVNLGRLDEARELAAELTRLGTAGNRPTLLGIGRRIEGLSLGAEGDLDAAARALEEAVASHRASQFPVELGRSLLALGQIQRRRKDGPRAGEALRAALDCFEAAGAVPFADLARGELGKGRRGAGGEALTPTEQQVADLVAAGHTNREVAARLFISIRTVETHLASVYRKLGVRSRSELAARHR</sequence>
<dbReference type="InterPro" id="IPR016032">
    <property type="entry name" value="Sig_transdc_resp-reg_C-effctor"/>
</dbReference>